<evidence type="ECO:0000256" key="11">
    <source>
        <dbReference type="SAM" id="Phobius"/>
    </source>
</evidence>
<proteinExistence type="predicted"/>
<evidence type="ECO:0000256" key="5">
    <source>
        <dbReference type="ARBA" id="ARBA00022833"/>
    </source>
</evidence>
<keyword evidence="2" id="KW-0479">Metal-binding</keyword>
<evidence type="ECO:0000259" key="13">
    <source>
        <dbReference type="PROSITE" id="PS50089"/>
    </source>
</evidence>
<accession>A0AA35LM75</accession>
<dbReference type="InterPro" id="IPR044744">
    <property type="entry name" value="ZNRF4/RNF13/RNF167_PA"/>
</dbReference>
<organism evidence="14 15">
    <name type="scientific">Podarcis lilfordi</name>
    <name type="common">Lilford's wall lizard</name>
    <dbReference type="NCBI Taxonomy" id="74358"/>
    <lineage>
        <taxon>Eukaryota</taxon>
        <taxon>Metazoa</taxon>
        <taxon>Chordata</taxon>
        <taxon>Craniata</taxon>
        <taxon>Vertebrata</taxon>
        <taxon>Euteleostomi</taxon>
        <taxon>Lepidosauria</taxon>
        <taxon>Squamata</taxon>
        <taxon>Bifurcata</taxon>
        <taxon>Unidentata</taxon>
        <taxon>Episquamata</taxon>
        <taxon>Laterata</taxon>
        <taxon>Lacertibaenia</taxon>
        <taxon>Lacertidae</taxon>
        <taxon>Podarcis</taxon>
    </lineage>
</organism>
<keyword evidence="4 10" id="KW-0863">Zinc-finger</keyword>
<dbReference type="SMART" id="SM00184">
    <property type="entry name" value="RING"/>
    <property type="match status" value="1"/>
</dbReference>
<dbReference type="PROSITE" id="PS50089">
    <property type="entry name" value="ZF_RING_2"/>
    <property type="match status" value="1"/>
</dbReference>
<dbReference type="PANTHER" id="PTHR45931:SF20">
    <property type="entry name" value="RING-TYPE E3 UBIQUITIN TRANSFERASE"/>
    <property type="match status" value="1"/>
</dbReference>
<reference evidence="14" key="1">
    <citation type="submission" date="2022-12" db="EMBL/GenBank/DDBJ databases">
        <authorList>
            <person name="Alioto T."/>
            <person name="Alioto T."/>
            <person name="Gomez Garrido J."/>
        </authorList>
    </citation>
    <scope>NUCLEOTIDE SEQUENCE</scope>
</reference>
<dbReference type="AlphaFoldDB" id="A0AA35LM75"/>
<dbReference type="CDD" id="cd02123">
    <property type="entry name" value="PA_C_RZF_like"/>
    <property type="match status" value="1"/>
</dbReference>
<evidence type="ECO:0000256" key="3">
    <source>
        <dbReference type="ARBA" id="ARBA00022729"/>
    </source>
</evidence>
<feature type="chain" id="PRO_5041365392" evidence="12">
    <location>
        <begin position="24"/>
        <end position="305"/>
    </location>
</feature>
<dbReference type="Pfam" id="PF13639">
    <property type="entry name" value="zf-RING_2"/>
    <property type="match status" value="1"/>
</dbReference>
<sequence>MQLSLLSPPSLVAFSLVLEVTLAKPFVYLVYTQNSTCLDFKAVPACFGPPLPQLGLTGYLVEVVPPNACQPLVAPPVPKTSPLGYIALIRRYGCPFGLKVFHAQQAGYRAAVIYNFYSDLLVSMAVEVEGHKEKKILIPSLFIGGSASKVLRGLVRSGNGTKVTTVVPQGYYNPCWDDDMDISVWDPAHHYLQFWPGYCTQQLIVEFLREFGFVILLSLAVSGLVFAGCLKWYRRRQGIRVKTFRRGDSYDLCVICMADYEVGEKLKILPCSHAYHSTCINTWLLIQPRSGKTCPICKQKVGVVI</sequence>
<dbReference type="Gene3D" id="3.50.30.30">
    <property type="match status" value="1"/>
</dbReference>
<dbReference type="GO" id="GO:0005634">
    <property type="term" value="C:nucleus"/>
    <property type="evidence" value="ECO:0007669"/>
    <property type="project" value="TreeGrafter"/>
</dbReference>
<evidence type="ECO:0000256" key="7">
    <source>
        <dbReference type="ARBA" id="ARBA00023136"/>
    </source>
</evidence>
<evidence type="ECO:0000256" key="4">
    <source>
        <dbReference type="ARBA" id="ARBA00022771"/>
    </source>
</evidence>
<dbReference type="SUPFAM" id="SSF52025">
    <property type="entry name" value="PA domain"/>
    <property type="match status" value="1"/>
</dbReference>
<keyword evidence="15" id="KW-1185">Reference proteome</keyword>
<dbReference type="GO" id="GO:0012505">
    <property type="term" value="C:endomembrane system"/>
    <property type="evidence" value="ECO:0007669"/>
    <property type="project" value="UniProtKB-SubCell"/>
</dbReference>
<evidence type="ECO:0000313" key="15">
    <source>
        <dbReference type="Proteomes" id="UP001178461"/>
    </source>
</evidence>
<feature type="signal peptide" evidence="12">
    <location>
        <begin position="1"/>
        <end position="23"/>
    </location>
</feature>
<evidence type="ECO:0000256" key="8">
    <source>
        <dbReference type="ARBA" id="ARBA00023180"/>
    </source>
</evidence>
<dbReference type="SUPFAM" id="SSF57850">
    <property type="entry name" value="RING/U-box"/>
    <property type="match status" value="1"/>
</dbReference>
<dbReference type="GO" id="GO:0005737">
    <property type="term" value="C:cytoplasm"/>
    <property type="evidence" value="ECO:0007669"/>
    <property type="project" value="UniProtKB-ARBA"/>
</dbReference>
<keyword evidence="8" id="KW-0325">Glycoprotein</keyword>
<keyword evidence="5" id="KW-0862">Zinc</keyword>
<evidence type="ECO:0000256" key="10">
    <source>
        <dbReference type="PROSITE-ProRule" id="PRU00175"/>
    </source>
</evidence>
<evidence type="ECO:0000256" key="12">
    <source>
        <dbReference type="SAM" id="SignalP"/>
    </source>
</evidence>
<keyword evidence="3 12" id="KW-0732">Signal</keyword>
<dbReference type="PANTHER" id="PTHR45931">
    <property type="entry name" value="SI:CH211-59O9.10"/>
    <property type="match status" value="1"/>
</dbReference>
<dbReference type="Pfam" id="PF02225">
    <property type="entry name" value="PA"/>
    <property type="match status" value="1"/>
</dbReference>
<evidence type="ECO:0000256" key="6">
    <source>
        <dbReference type="ARBA" id="ARBA00022989"/>
    </source>
</evidence>
<evidence type="ECO:0000256" key="1">
    <source>
        <dbReference type="ARBA" id="ARBA00022692"/>
    </source>
</evidence>
<protein>
    <submittedName>
        <fullName evidence="14">E3 ubiquitin-protein ligase RNF167-like</fullName>
    </submittedName>
</protein>
<dbReference type="GO" id="GO:0008270">
    <property type="term" value="F:zinc ion binding"/>
    <property type="evidence" value="ECO:0007669"/>
    <property type="project" value="UniProtKB-KW"/>
</dbReference>
<dbReference type="GO" id="GO:0006511">
    <property type="term" value="P:ubiquitin-dependent protein catabolic process"/>
    <property type="evidence" value="ECO:0007669"/>
    <property type="project" value="TreeGrafter"/>
</dbReference>
<feature type="transmembrane region" description="Helical" evidence="11">
    <location>
        <begin position="211"/>
        <end position="233"/>
    </location>
</feature>
<keyword evidence="1 11" id="KW-0812">Transmembrane</keyword>
<keyword evidence="6 11" id="KW-1133">Transmembrane helix</keyword>
<gene>
    <name evidence="14" type="ORF">PODLI_1B024156</name>
</gene>
<dbReference type="InterPro" id="IPR051834">
    <property type="entry name" value="RING_finger_E3_ligase"/>
</dbReference>
<dbReference type="Proteomes" id="UP001178461">
    <property type="component" value="Chromosome 18"/>
</dbReference>
<dbReference type="GO" id="GO:0061630">
    <property type="term" value="F:ubiquitin protein ligase activity"/>
    <property type="evidence" value="ECO:0007669"/>
    <property type="project" value="TreeGrafter"/>
</dbReference>
<dbReference type="InterPro" id="IPR003137">
    <property type="entry name" value="PA_domain"/>
</dbReference>
<feature type="domain" description="RING-type" evidence="13">
    <location>
        <begin position="253"/>
        <end position="298"/>
    </location>
</feature>
<evidence type="ECO:0000313" key="14">
    <source>
        <dbReference type="EMBL" id="CAI5798876.1"/>
    </source>
</evidence>
<evidence type="ECO:0000256" key="2">
    <source>
        <dbReference type="ARBA" id="ARBA00022723"/>
    </source>
</evidence>
<name>A0AA35LM75_9SAUR</name>
<dbReference type="InterPro" id="IPR013083">
    <property type="entry name" value="Znf_RING/FYVE/PHD"/>
</dbReference>
<evidence type="ECO:0000256" key="9">
    <source>
        <dbReference type="ARBA" id="ARBA00046288"/>
    </source>
</evidence>
<keyword evidence="7 11" id="KW-0472">Membrane</keyword>
<dbReference type="InterPro" id="IPR046450">
    <property type="entry name" value="PA_dom_sf"/>
</dbReference>
<comment type="subcellular location">
    <subcellularLocation>
        <location evidence="9">Endomembrane system</location>
        <topology evidence="9">Single-pass type I membrane protein</topology>
    </subcellularLocation>
</comment>
<dbReference type="EMBL" id="OX395144">
    <property type="protein sequence ID" value="CAI5798876.1"/>
    <property type="molecule type" value="Genomic_DNA"/>
</dbReference>
<dbReference type="Gene3D" id="3.30.40.10">
    <property type="entry name" value="Zinc/RING finger domain, C3HC4 (zinc finger)"/>
    <property type="match status" value="1"/>
</dbReference>
<dbReference type="InterPro" id="IPR001841">
    <property type="entry name" value="Znf_RING"/>
</dbReference>